<name>A0ABN6SD49_9BIFI</name>
<evidence type="ECO:0000313" key="5">
    <source>
        <dbReference type="Proteomes" id="UP001321766"/>
    </source>
</evidence>
<dbReference type="InterPro" id="IPR057666">
    <property type="entry name" value="DrpA_SLOG"/>
</dbReference>
<evidence type="ECO:0000256" key="2">
    <source>
        <dbReference type="SAM" id="MobiDB-lite"/>
    </source>
</evidence>
<dbReference type="PANTHER" id="PTHR43022:SF1">
    <property type="entry name" value="PROTEIN SMF"/>
    <property type="match status" value="1"/>
</dbReference>
<dbReference type="SUPFAM" id="SSF102405">
    <property type="entry name" value="MCP/YpsA-like"/>
    <property type="match status" value="1"/>
</dbReference>
<dbReference type="PANTHER" id="PTHR43022">
    <property type="entry name" value="PROTEIN SMF"/>
    <property type="match status" value="1"/>
</dbReference>
<comment type="similarity">
    <text evidence="1">Belongs to the DprA/Smf family.</text>
</comment>
<organism evidence="4 5">
    <name type="scientific">Bombiscardovia nodaiensis</name>
    <dbReference type="NCBI Taxonomy" id="2932181"/>
    <lineage>
        <taxon>Bacteria</taxon>
        <taxon>Bacillati</taxon>
        <taxon>Actinomycetota</taxon>
        <taxon>Actinomycetes</taxon>
        <taxon>Bifidobacteriales</taxon>
        <taxon>Bifidobacteriaceae</taxon>
        <taxon>Bombiscardovia</taxon>
    </lineage>
</organism>
<feature type="region of interest" description="Disordered" evidence="2">
    <location>
        <begin position="488"/>
        <end position="515"/>
    </location>
</feature>
<gene>
    <name evidence="4" type="ORF">KIM372_07470</name>
</gene>
<feature type="compositionally biased region" description="Basic and acidic residues" evidence="2">
    <location>
        <begin position="406"/>
        <end position="415"/>
    </location>
</feature>
<protein>
    <submittedName>
        <fullName evidence="4">DNA protecting protein DprA</fullName>
    </submittedName>
</protein>
<dbReference type="Gene3D" id="3.40.50.450">
    <property type="match status" value="1"/>
</dbReference>
<dbReference type="EMBL" id="AP026798">
    <property type="protein sequence ID" value="BDR52840.1"/>
    <property type="molecule type" value="Genomic_DNA"/>
</dbReference>
<dbReference type="Proteomes" id="UP001321766">
    <property type="component" value="Chromosome"/>
</dbReference>
<evidence type="ECO:0000313" key="4">
    <source>
        <dbReference type="EMBL" id="BDR52840.1"/>
    </source>
</evidence>
<feature type="compositionally biased region" description="Basic and acidic residues" evidence="2">
    <location>
        <begin position="375"/>
        <end position="392"/>
    </location>
</feature>
<evidence type="ECO:0000259" key="3">
    <source>
        <dbReference type="Pfam" id="PF02481"/>
    </source>
</evidence>
<feature type="region of interest" description="Disordered" evidence="2">
    <location>
        <begin position="360"/>
        <end position="420"/>
    </location>
</feature>
<accession>A0ABN6SD49</accession>
<evidence type="ECO:0000256" key="1">
    <source>
        <dbReference type="ARBA" id="ARBA00006525"/>
    </source>
</evidence>
<feature type="domain" description="Smf/DprA SLOG" evidence="3">
    <location>
        <begin position="132"/>
        <end position="353"/>
    </location>
</feature>
<feature type="compositionally biased region" description="Polar residues" evidence="2">
    <location>
        <begin position="496"/>
        <end position="515"/>
    </location>
</feature>
<proteinExistence type="inferred from homology"/>
<sequence length="515" mass="54978">MTLTSPNQTPQLTDEAFARALLTYCIDSPDALLYAAVLGASTASSLLEAVYQLPSPGRQAGKKPILAPASAVRQLDEMFITGSARWGRRVSQQDVSKFHHSASKWRARLSTLPSSQRSDLEAWLTNRGAYWIIGPDSPCWPQQLGDLSIRSDWAPPLCLWGRGSAQALVSCPQPVAVVGSRNCNDYGRFVAHEVAYHAAINGHLVVSGGALGADANAHWGALGALRDGAPPPGRTVAVFAGGLNHMGPRHNQQLFQAIERQDGALISELCPDTIPEARRFLLRNRIIAALASVVVVSQARHRSGALNTASWAAELGREVYAAPGSIDNPENTGCNRLIHDGKAMILITATDASEICHSPHEPILQTALPTTDQPADSKQEERREANPPDEHILASQSQLRQPTRAGSHEQGKEQAGDEVELSELQSQILAALTDCRTQHLAATCDNVTALLGSKSPNPPSLQQVMQAVGAMDLMGIITVNDGLILVPKPLKPASRNAPSPQSGRGLQSSRGPSQA</sequence>
<keyword evidence="5" id="KW-1185">Reference proteome</keyword>
<reference evidence="4 5" key="1">
    <citation type="journal article" date="2023" name="Microbiol. Spectr.">
        <title>Symbiosis of Carpenter Bees with Uncharacterized Lactic Acid Bacteria Showing NAD Auxotrophy.</title>
        <authorList>
            <person name="Kawasaki S."/>
            <person name="Ozawa K."/>
            <person name="Mori T."/>
            <person name="Yamamoto A."/>
            <person name="Ito M."/>
            <person name="Ohkuma M."/>
            <person name="Sakamoto M."/>
            <person name="Matsutani M."/>
        </authorList>
    </citation>
    <scope>NUCLEOTIDE SEQUENCE [LARGE SCALE GENOMIC DNA]</scope>
    <source>
        <strain evidence="4 5">Kim37-2</strain>
    </source>
</reference>
<dbReference type="Pfam" id="PF02481">
    <property type="entry name" value="DNA_processg_A"/>
    <property type="match status" value="1"/>
</dbReference>
<dbReference type="InterPro" id="IPR003488">
    <property type="entry name" value="DprA"/>
</dbReference>